<dbReference type="EMBL" id="JACETU010000002">
    <property type="protein sequence ID" value="KAF7437481.1"/>
    <property type="molecule type" value="Genomic_DNA"/>
</dbReference>
<comment type="caution">
    <text evidence="1">The sequence shown here is derived from an EMBL/GenBank/DDBJ whole genome shotgun (WGS) entry which is preliminary data.</text>
</comment>
<evidence type="ECO:0000313" key="2">
    <source>
        <dbReference type="Proteomes" id="UP000623687"/>
    </source>
</evidence>
<sequence length="202" mass="21158">MATHGWTNEAASQLYYPRGDITYETTPPTRTYTTPTSLTTSRNASIVQDTSDFAADLVHESVVAFEPRHPSIYYSSHVAIGGSTGIWSGTGAYPASPDVLAQTEALSDVAPKYADWLAFGGDIARAQEGVTLLNAYEPMCCFGQASGGVSAHRGDFGNQNTGVGTVPPSSPRNKIVFGISMHIGVLSSSDAPAANGSPPNQT</sequence>
<dbReference type="Proteomes" id="UP000623687">
    <property type="component" value="Unassembled WGS sequence"/>
</dbReference>
<reference evidence="1" key="1">
    <citation type="submission" date="2019-07" db="EMBL/GenBank/DDBJ databases">
        <authorList>
            <person name="Palmer J.M."/>
        </authorList>
    </citation>
    <scope>NUCLEOTIDE SEQUENCE</scope>
    <source>
        <strain evidence="1">PC9</strain>
    </source>
</reference>
<dbReference type="VEuPathDB" id="FungiDB:PC9H_004322"/>
<gene>
    <name evidence="1" type="ORF">PC9H_004322</name>
</gene>
<name>A0A8H7DYU3_PLEOS</name>
<protein>
    <submittedName>
        <fullName evidence="1">Uncharacterized protein</fullName>
    </submittedName>
</protein>
<dbReference type="RefSeq" id="XP_036635380.1">
    <property type="nucleotide sequence ID" value="XM_036773907.1"/>
</dbReference>
<accession>A0A8H7DYU3</accession>
<dbReference type="AlphaFoldDB" id="A0A8H7DYU3"/>
<proteinExistence type="predicted"/>
<dbReference type="GeneID" id="59374140"/>
<keyword evidence="2" id="KW-1185">Reference proteome</keyword>
<evidence type="ECO:0000313" key="1">
    <source>
        <dbReference type="EMBL" id="KAF7437481.1"/>
    </source>
</evidence>
<organism evidence="1 2">
    <name type="scientific">Pleurotus ostreatus</name>
    <name type="common">Oyster mushroom</name>
    <name type="synonym">White-rot fungus</name>
    <dbReference type="NCBI Taxonomy" id="5322"/>
    <lineage>
        <taxon>Eukaryota</taxon>
        <taxon>Fungi</taxon>
        <taxon>Dikarya</taxon>
        <taxon>Basidiomycota</taxon>
        <taxon>Agaricomycotina</taxon>
        <taxon>Agaricomycetes</taxon>
        <taxon>Agaricomycetidae</taxon>
        <taxon>Agaricales</taxon>
        <taxon>Pleurotineae</taxon>
        <taxon>Pleurotaceae</taxon>
        <taxon>Pleurotus</taxon>
    </lineage>
</organism>